<name>A0A6I6UNM0_9BACI</name>
<dbReference type="EMBL" id="CP047394">
    <property type="protein sequence ID" value="QHE60292.1"/>
    <property type="molecule type" value="Genomic_DNA"/>
</dbReference>
<dbReference type="GO" id="GO:0016747">
    <property type="term" value="F:acyltransferase activity, transferring groups other than amino-acyl groups"/>
    <property type="evidence" value="ECO:0007669"/>
    <property type="project" value="InterPro"/>
</dbReference>
<reference evidence="2 3" key="1">
    <citation type="submission" date="2019-06" db="EMBL/GenBank/DDBJ databases">
        <title>An operon consisting of a P-type ATPase gene and a transcriptional regular gene given the different cadmium resistance in Bacillus vietamensis 151-6 and Bacillus marisflavi 151-25.</title>
        <authorList>
            <person name="Yu X."/>
        </authorList>
    </citation>
    <scope>NUCLEOTIDE SEQUENCE [LARGE SCALE GENOMIC DNA]</scope>
    <source>
        <strain evidence="2 3">151-6</strain>
    </source>
</reference>
<dbReference type="CDD" id="cd04301">
    <property type="entry name" value="NAT_SF"/>
    <property type="match status" value="1"/>
</dbReference>
<feature type="domain" description="N-acetyltransferase" evidence="1">
    <location>
        <begin position="3"/>
        <end position="146"/>
    </location>
</feature>
<dbReference type="KEGG" id="bvq:FHE72_03995"/>
<dbReference type="RefSeq" id="WP_094075132.1">
    <property type="nucleotide sequence ID" value="NZ_CP047394.1"/>
</dbReference>
<dbReference type="SUPFAM" id="SSF55729">
    <property type="entry name" value="Acyl-CoA N-acyltransferases (Nat)"/>
    <property type="match status" value="1"/>
</dbReference>
<dbReference type="InterPro" id="IPR000182">
    <property type="entry name" value="GNAT_dom"/>
</dbReference>
<gene>
    <name evidence="2" type="ORF">FHE72_03995</name>
</gene>
<evidence type="ECO:0000313" key="3">
    <source>
        <dbReference type="Proteomes" id="UP000465062"/>
    </source>
</evidence>
<sequence>MRSEIIPFDPKYAKETVAMWRESKERAIGQKEKHTVESHLYFLTNILTRQYQVDLALINGKVAGMAAYNKTEISQLYIHVDYQGLGIGQVFLDKAKAKSSGCLTLYTFEVNENARRFYEKNGFVVIGRGHENEENLPDIQYEWRRT</sequence>
<dbReference type="Pfam" id="PF13673">
    <property type="entry name" value="Acetyltransf_10"/>
    <property type="match status" value="1"/>
</dbReference>
<proteinExistence type="predicted"/>
<keyword evidence="2" id="KW-0808">Transferase</keyword>
<organism evidence="2 3">
    <name type="scientific">Rossellomorea vietnamensis</name>
    <dbReference type="NCBI Taxonomy" id="218284"/>
    <lineage>
        <taxon>Bacteria</taxon>
        <taxon>Bacillati</taxon>
        <taxon>Bacillota</taxon>
        <taxon>Bacilli</taxon>
        <taxon>Bacillales</taxon>
        <taxon>Bacillaceae</taxon>
        <taxon>Rossellomorea</taxon>
    </lineage>
</organism>
<dbReference type="Gene3D" id="3.40.630.30">
    <property type="match status" value="1"/>
</dbReference>
<evidence type="ECO:0000313" key="2">
    <source>
        <dbReference type="EMBL" id="QHE60292.1"/>
    </source>
</evidence>
<dbReference type="AlphaFoldDB" id="A0A6I6UNM0"/>
<dbReference type="PROSITE" id="PS51186">
    <property type="entry name" value="GNAT"/>
    <property type="match status" value="1"/>
</dbReference>
<accession>A0A6I6UNM0</accession>
<evidence type="ECO:0000259" key="1">
    <source>
        <dbReference type="PROSITE" id="PS51186"/>
    </source>
</evidence>
<protein>
    <submittedName>
        <fullName evidence="2">GNAT family N-acetyltransferase</fullName>
    </submittedName>
</protein>
<dbReference type="InterPro" id="IPR016181">
    <property type="entry name" value="Acyl_CoA_acyltransferase"/>
</dbReference>
<dbReference type="Proteomes" id="UP000465062">
    <property type="component" value="Chromosome"/>
</dbReference>